<feature type="transmembrane region" description="Helical" evidence="1">
    <location>
        <begin position="87"/>
        <end position="120"/>
    </location>
</feature>
<feature type="transmembrane region" description="Helical" evidence="1">
    <location>
        <begin position="132"/>
        <end position="155"/>
    </location>
</feature>
<evidence type="ECO:0000313" key="2">
    <source>
        <dbReference type="EMBL" id="MBF7808879.1"/>
    </source>
</evidence>
<protein>
    <submittedName>
        <fullName evidence="3">Uncharacterized protein</fullName>
    </submittedName>
</protein>
<dbReference type="EMBL" id="JABSWW010000001">
    <property type="protein sequence ID" value="NRT91318.1"/>
    <property type="molecule type" value="Genomic_DNA"/>
</dbReference>
<dbReference type="EMBL" id="JADOEF010000001">
    <property type="protein sequence ID" value="MBF7808879.1"/>
    <property type="molecule type" value="Genomic_DNA"/>
</dbReference>
<reference evidence="3" key="2">
    <citation type="submission" date="2020-05" db="EMBL/GenBank/DDBJ databases">
        <authorList>
            <person name="Brown S."/>
            <person name="Huntemann M."/>
            <person name="Clum A."/>
            <person name="Spunde A."/>
            <person name="Palaniappan K."/>
            <person name="Ritter S."/>
            <person name="Mikhailova N."/>
            <person name="Chen I.-M."/>
            <person name="Stamatis D."/>
            <person name="Reddy T."/>
            <person name="O'Malley R."/>
            <person name="Daum C."/>
            <person name="Shapiro N."/>
            <person name="Ivanova N."/>
            <person name="Kyrpides N."/>
            <person name="Woyke T."/>
        </authorList>
    </citation>
    <scope>NUCLEOTIDE SEQUENCE</scope>
    <source>
        <strain evidence="3">DJ080</strain>
    </source>
</reference>
<reference evidence="3" key="4">
    <citation type="journal article" date="2022" name="Nat. Biotechnol.">
        <title>Carbon-negative production of acetone and isopropanol by gas fermentation at industrial pilot scale.</title>
        <authorList>
            <person name="Liew F.E."/>
            <person name="Nogle R."/>
            <person name="Abdalla T."/>
            <person name="Rasor B.J."/>
            <person name="Canter C."/>
            <person name="Jensen R.O."/>
            <person name="Wang L."/>
            <person name="Strutz J."/>
            <person name="Chirania P."/>
            <person name="De Tissera S."/>
            <person name="Mueller A.P."/>
            <person name="Ruan Z."/>
            <person name="Gao A."/>
            <person name="Tran L."/>
            <person name="Engle N.L."/>
            <person name="Bromley J.C."/>
            <person name="Daniell J."/>
            <person name="Conrado R."/>
            <person name="Tschaplinski T.J."/>
            <person name="Giannone R.J."/>
            <person name="Hettich R.L."/>
            <person name="Karim A.S."/>
            <person name="Simpson S.D."/>
            <person name="Brown S.D."/>
            <person name="Leang C."/>
            <person name="Jewett M.C."/>
            <person name="Kopke M."/>
        </authorList>
    </citation>
    <scope>NUCLEOTIDE SEQUENCE</scope>
    <source>
        <strain evidence="3">DJ080</strain>
    </source>
</reference>
<evidence type="ECO:0000313" key="3">
    <source>
        <dbReference type="EMBL" id="NRT91318.1"/>
    </source>
</evidence>
<keyword evidence="1" id="KW-0812">Transmembrane</keyword>
<dbReference type="AlphaFoldDB" id="A0A1S8RT79"/>
<dbReference type="Proteomes" id="UP001193748">
    <property type="component" value="Unassembled WGS sequence"/>
</dbReference>
<dbReference type="RefSeq" id="WP_012060520.1">
    <property type="nucleotide sequence ID" value="NZ_CP016090.1"/>
</dbReference>
<gene>
    <name evidence="3" type="ORF">B0H41_004997</name>
    <name evidence="4" type="ORF">DFH45_002726</name>
    <name evidence="2" type="ORF">IS491_09445</name>
</gene>
<reference evidence="4" key="1">
    <citation type="submission" date="2020-05" db="EMBL/GenBank/DDBJ databases">
        <title>Genomic insights into acetone-butanol-ethanol (ABE) fermentation by sequencing solventogenic clostridia strains.</title>
        <authorList>
            <person name="Brown S."/>
        </authorList>
    </citation>
    <scope>NUCLEOTIDE SEQUENCE</scope>
    <source>
        <strain evidence="4">DJ126</strain>
    </source>
</reference>
<organism evidence="3 5">
    <name type="scientific">Clostridium beijerinckii</name>
    <name type="common">Clostridium MP</name>
    <dbReference type="NCBI Taxonomy" id="1520"/>
    <lineage>
        <taxon>Bacteria</taxon>
        <taxon>Bacillati</taxon>
        <taxon>Bacillota</taxon>
        <taxon>Clostridia</taxon>
        <taxon>Eubacteriales</taxon>
        <taxon>Clostridiaceae</taxon>
        <taxon>Clostridium</taxon>
    </lineage>
</organism>
<evidence type="ECO:0000313" key="5">
    <source>
        <dbReference type="Proteomes" id="UP001193748"/>
    </source>
</evidence>
<evidence type="ECO:0000313" key="4">
    <source>
        <dbReference type="EMBL" id="NRV09763.1"/>
    </source>
</evidence>
<proteinExistence type="predicted"/>
<dbReference type="Proteomes" id="UP000821656">
    <property type="component" value="Unassembled WGS sequence"/>
</dbReference>
<comment type="caution">
    <text evidence="3">The sequence shown here is derived from an EMBL/GenBank/DDBJ whole genome shotgun (WGS) entry which is preliminary data.</text>
</comment>
<sequence length="156" mass="17021">MKKWEVEADGIKHTIEYKVGFTKKIIVDGETYKVKSSNAFINLIDYAISFGDTDCRLVVIGAKADLAVNGTFLGSKKPYEPISNLPVWIYVLVGLSILGGMLFAGILSLIVGLLMSILYIQFGLKKKTGPVIACFIICSAIQGLIGCFLASLLYLY</sequence>
<dbReference type="OMA" id="MFYVKSS"/>
<accession>A0A1S8RT79</accession>
<keyword evidence="1" id="KW-0472">Membrane</keyword>
<keyword evidence="1" id="KW-1133">Transmembrane helix</keyword>
<name>A0A1S8RT79_CLOBE</name>
<reference evidence="2" key="3">
    <citation type="submission" date="2020-11" db="EMBL/GenBank/DDBJ databases">
        <authorList>
            <person name="Thieme N."/>
            <person name="Liebl W."/>
            <person name="Zverlov V."/>
        </authorList>
    </citation>
    <scope>NUCLEOTIDE SEQUENCE</scope>
    <source>
        <strain evidence="2">NT08</strain>
    </source>
</reference>
<evidence type="ECO:0000256" key="1">
    <source>
        <dbReference type="SAM" id="Phobius"/>
    </source>
</evidence>
<dbReference type="EMBL" id="JABSXK010000001">
    <property type="protein sequence ID" value="NRV09763.1"/>
    <property type="molecule type" value="Genomic_DNA"/>
</dbReference>
<dbReference type="Proteomes" id="UP000631418">
    <property type="component" value="Unassembled WGS sequence"/>
</dbReference>